<evidence type="ECO:0000256" key="2">
    <source>
        <dbReference type="ARBA" id="ARBA00022737"/>
    </source>
</evidence>
<dbReference type="InterPro" id="IPR011009">
    <property type="entry name" value="Kinase-like_dom_sf"/>
</dbReference>
<dbReference type="RefSeq" id="WP_089418300.1">
    <property type="nucleotide sequence ID" value="NZ_CP022424.1"/>
</dbReference>
<dbReference type="Gene3D" id="3.80.10.10">
    <property type="entry name" value="Ribonuclease Inhibitor"/>
    <property type="match status" value="2"/>
</dbReference>
<dbReference type="SUPFAM" id="SSF56112">
    <property type="entry name" value="Protein kinase-like (PK-like)"/>
    <property type="match status" value="1"/>
</dbReference>
<dbReference type="PANTHER" id="PTHR48051">
    <property type="match status" value="1"/>
</dbReference>
<name>A0A221KJV4_VITFI</name>
<dbReference type="GO" id="GO:0004672">
    <property type="term" value="F:protein kinase activity"/>
    <property type="evidence" value="ECO:0007669"/>
    <property type="project" value="InterPro"/>
</dbReference>
<reference evidence="5 6" key="1">
    <citation type="submission" date="2017-07" db="EMBL/GenBank/DDBJ databases">
        <title>Complete Genome Sequence of the cosmetic ferment Vitreoscilla filiformis (ATCC15551).</title>
        <authorList>
            <person name="Contreras S."/>
            <person name="Sagory-Zalkind P."/>
            <person name="Blanquart H."/>
            <person name="Iltis A."/>
            <person name="Morand S.C."/>
        </authorList>
    </citation>
    <scope>NUCLEOTIDE SEQUENCE [LARGE SCALE GENOMIC DNA]</scope>
    <source>
        <strain evidence="5 6">ATCC 15551</strain>
        <plasmid evidence="6">Plasmid pvf1</plasmid>
    </source>
</reference>
<dbReference type="AlphaFoldDB" id="A0A221KJV4"/>
<evidence type="ECO:0000256" key="1">
    <source>
        <dbReference type="ARBA" id="ARBA00022614"/>
    </source>
</evidence>
<dbReference type="OrthoDB" id="8532199at2"/>
<keyword evidence="1" id="KW-0433">Leucine-rich repeat</keyword>
<organism evidence="5 6">
    <name type="scientific">Vitreoscilla filiformis</name>
    <dbReference type="NCBI Taxonomy" id="63"/>
    <lineage>
        <taxon>Bacteria</taxon>
        <taxon>Pseudomonadati</taxon>
        <taxon>Pseudomonadota</taxon>
        <taxon>Betaproteobacteria</taxon>
        <taxon>Neisseriales</taxon>
        <taxon>Neisseriaceae</taxon>
        <taxon>Vitreoscilla</taxon>
    </lineage>
</organism>
<dbReference type="KEGG" id="vff:VITFI_CDS3360"/>
<gene>
    <name evidence="5" type="ORF">VITFI_CDS3360</name>
</gene>
<dbReference type="InterPro" id="IPR032675">
    <property type="entry name" value="LRR_dom_sf"/>
</dbReference>
<evidence type="ECO:0000256" key="3">
    <source>
        <dbReference type="PROSITE-ProRule" id="PRU10141"/>
    </source>
</evidence>
<dbReference type="Gene3D" id="1.10.510.10">
    <property type="entry name" value="Transferase(Phosphotransferase) domain 1"/>
    <property type="match status" value="1"/>
</dbReference>
<keyword evidence="6" id="KW-1185">Reference proteome</keyword>
<keyword evidence="5" id="KW-0808">Transferase</keyword>
<accession>A0A221KJV4</accession>
<dbReference type="SMART" id="SM00369">
    <property type="entry name" value="LRR_TYP"/>
    <property type="match status" value="7"/>
</dbReference>
<dbReference type="Pfam" id="PF13855">
    <property type="entry name" value="LRR_8"/>
    <property type="match status" value="1"/>
</dbReference>
<dbReference type="PROSITE" id="PS50011">
    <property type="entry name" value="PROTEIN_KINASE_DOM"/>
    <property type="match status" value="1"/>
</dbReference>
<proteinExistence type="predicted"/>
<dbReference type="InterPro" id="IPR000719">
    <property type="entry name" value="Prot_kinase_dom"/>
</dbReference>
<dbReference type="PROSITE" id="PS51450">
    <property type="entry name" value="LRR"/>
    <property type="match status" value="1"/>
</dbReference>
<keyword evidence="5" id="KW-0614">Plasmid</keyword>
<evidence type="ECO:0000313" key="5">
    <source>
        <dbReference type="EMBL" id="ASM79137.1"/>
    </source>
</evidence>
<dbReference type="InterPro" id="IPR001245">
    <property type="entry name" value="Ser-Thr/Tyr_kinase_cat_dom"/>
</dbReference>
<dbReference type="InterPro" id="IPR003591">
    <property type="entry name" value="Leu-rich_rpt_typical-subtyp"/>
</dbReference>
<protein>
    <submittedName>
        <fullName evidence="5">Protein kinase</fullName>
    </submittedName>
</protein>
<dbReference type="PROSITE" id="PS00107">
    <property type="entry name" value="PROTEIN_KINASE_ATP"/>
    <property type="match status" value="1"/>
</dbReference>
<dbReference type="Pfam" id="PF00560">
    <property type="entry name" value="LRR_1"/>
    <property type="match status" value="1"/>
</dbReference>
<dbReference type="GO" id="GO:0005737">
    <property type="term" value="C:cytoplasm"/>
    <property type="evidence" value="ECO:0007669"/>
    <property type="project" value="TreeGrafter"/>
</dbReference>
<dbReference type="EMBL" id="CP022424">
    <property type="protein sequence ID" value="ASM79137.1"/>
    <property type="molecule type" value="Genomic_DNA"/>
</dbReference>
<dbReference type="InterPro" id="IPR017441">
    <property type="entry name" value="Protein_kinase_ATP_BS"/>
</dbReference>
<feature type="binding site" evidence="3">
    <location>
        <position position="239"/>
    </location>
    <ligand>
        <name>ATP</name>
        <dbReference type="ChEBI" id="CHEBI:30616"/>
    </ligand>
</feature>
<dbReference type="SMART" id="SM00220">
    <property type="entry name" value="S_TKc"/>
    <property type="match status" value="1"/>
</dbReference>
<dbReference type="InterPro" id="IPR050216">
    <property type="entry name" value="LRR_domain-containing"/>
</dbReference>
<dbReference type="SMART" id="SM00364">
    <property type="entry name" value="LRR_BAC"/>
    <property type="match status" value="6"/>
</dbReference>
<geneLocation type="plasmid" evidence="6">
    <name>pvf1</name>
</geneLocation>
<keyword evidence="5" id="KW-0418">Kinase</keyword>
<feature type="domain" description="Protein kinase" evidence="4">
    <location>
        <begin position="207"/>
        <end position="443"/>
    </location>
</feature>
<dbReference type="GO" id="GO:0005524">
    <property type="term" value="F:ATP binding"/>
    <property type="evidence" value="ECO:0007669"/>
    <property type="project" value="UniProtKB-UniRule"/>
</dbReference>
<sequence>MQHPHTLERLRRGELAGLRRLDLAEDLTDFPAEIFDLADTLEVLNLSHNRLSRLPDDLPRLHRLKVLFASYNDFTELPDVLGACPHLSQVGLRNNRIAHLPAAALPPRLRWLTLTDNALTTLPAALGDCVALEKLMLSGNRLTVLPASLAGLPALALLRVAANQLPELPGWLAELPALAWVAGAGNPWCAASSECPAEVVQVPWSALTLQQRLGEGASGVTWQALWQPDAGPARPVAVKLFRGAITSDGLSDSEQAASLSVGPHPQLCSAWARLTAHPQGATGLVMPLLAADLQPLAGPPSLDSCSRDVYAPTARFSVSQAVRLLRDAAQALAHLHTHGVLHGDFYAHNLLWHPTSGTAVLSDLGAALRWPDGAGFAWPTAQRWDVLAFGHLLEEVLGRLVVSEEAVALRQRWQPWQTACQSTQVHERPAMCEVARALAASSA</sequence>
<dbReference type="Proteomes" id="UP000199729">
    <property type="component" value="Plasmid pVF1"/>
</dbReference>
<dbReference type="Pfam" id="PF07714">
    <property type="entry name" value="PK_Tyr_Ser-Thr"/>
    <property type="match status" value="1"/>
</dbReference>
<evidence type="ECO:0000259" key="4">
    <source>
        <dbReference type="PROSITE" id="PS50011"/>
    </source>
</evidence>
<keyword evidence="3" id="KW-0547">Nucleotide-binding</keyword>
<keyword evidence="2" id="KW-0677">Repeat</keyword>
<evidence type="ECO:0000313" key="6">
    <source>
        <dbReference type="Proteomes" id="UP000199729"/>
    </source>
</evidence>
<keyword evidence="3" id="KW-0067">ATP-binding</keyword>
<dbReference type="InterPro" id="IPR001611">
    <property type="entry name" value="Leu-rich_rpt"/>
</dbReference>
<dbReference type="PANTHER" id="PTHR48051:SF1">
    <property type="entry name" value="RAS SUPPRESSOR PROTEIN 1"/>
    <property type="match status" value="1"/>
</dbReference>
<dbReference type="SUPFAM" id="SSF52058">
    <property type="entry name" value="L domain-like"/>
    <property type="match status" value="1"/>
</dbReference>